<organism evidence="7 8">
    <name type="scientific">Legionella oakridgensis</name>
    <dbReference type="NCBI Taxonomy" id="29423"/>
    <lineage>
        <taxon>Bacteria</taxon>
        <taxon>Pseudomonadati</taxon>
        <taxon>Pseudomonadota</taxon>
        <taxon>Gammaproteobacteria</taxon>
        <taxon>Legionellales</taxon>
        <taxon>Legionellaceae</taxon>
        <taxon>Legionella</taxon>
    </lineage>
</organism>
<keyword evidence="3 6" id="KW-0812">Transmembrane</keyword>
<dbReference type="Proteomes" id="UP000054858">
    <property type="component" value="Unassembled WGS sequence"/>
</dbReference>
<dbReference type="GO" id="GO:0005886">
    <property type="term" value="C:plasma membrane"/>
    <property type="evidence" value="ECO:0007669"/>
    <property type="project" value="UniProtKB-SubCell"/>
</dbReference>
<proteinExistence type="inferred from homology"/>
<feature type="transmembrane region" description="Helical" evidence="6">
    <location>
        <begin position="191"/>
        <end position="209"/>
    </location>
</feature>
<evidence type="ECO:0000256" key="5">
    <source>
        <dbReference type="ARBA" id="ARBA00023136"/>
    </source>
</evidence>
<keyword evidence="6" id="KW-1003">Cell membrane</keyword>
<dbReference type="InterPro" id="IPR002781">
    <property type="entry name" value="TM_pro_TauE-like"/>
</dbReference>
<feature type="transmembrane region" description="Helical" evidence="6">
    <location>
        <begin position="241"/>
        <end position="262"/>
    </location>
</feature>
<comment type="subcellular location">
    <subcellularLocation>
        <location evidence="6">Cell membrane</location>
        <topology evidence="6">Multi-pass membrane protein</topology>
    </subcellularLocation>
    <subcellularLocation>
        <location evidence="1">Membrane</location>
        <topology evidence="1">Multi-pass membrane protein</topology>
    </subcellularLocation>
</comment>
<protein>
    <recommendedName>
        <fullName evidence="6">Probable membrane transporter protein</fullName>
    </recommendedName>
</protein>
<dbReference type="InterPro" id="IPR051598">
    <property type="entry name" value="TSUP/Inactive_protease-like"/>
</dbReference>
<name>A0A0W0XHA1_9GAMM</name>
<feature type="transmembrane region" description="Helical" evidence="6">
    <location>
        <begin position="43"/>
        <end position="64"/>
    </location>
</feature>
<evidence type="ECO:0000256" key="1">
    <source>
        <dbReference type="ARBA" id="ARBA00004141"/>
    </source>
</evidence>
<sequence length="263" mass="27817">MSQFLIFVLVGFAAQIVDGALGMAYGVMSTGVLVSLGIPPMVASASVHTAEIATTGISGLSHAMFKNIDYDLFKRLVIPGIIGSIIGAFVLTIIPVNVARPLIAVYLMVMGGFVLYKVFQDGKLLQTIKNVIVKKVKRRALPSKQARGFIPLGFAGGFFDASGGGGWGSIVTSTLLAQGTTPHYTIGSVNLTEFLITISTSVTFFFTIGISNWSIIFGLVAGGAIAAPFSAIIVRYIQPKIIMLFAGIIVILLGISIIIRIFL</sequence>
<accession>A0A0W0XHA1</accession>
<evidence type="ECO:0000313" key="8">
    <source>
        <dbReference type="Proteomes" id="UP000054858"/>
    </source>
</evidence>
<dbReference type="PANTHER" id="PTHR43701">
    <property type="entry name" value="MEMBRANE TRANSPORTER PROTEIN MJ0441-RELATED"/>
    <property type="match status" value="1"/>
</dbReference>
<feature type="transmembrane region" description="Helical" evidence="6">
    <location>
        <begin position="215"/>
        <end position="234"/>
    </location>
</feature>
<dbReference type="PATRIC" id="fig|29423.5.peg.258"/>
<dbReference type="AlphaFoldDB" id="A0A0W0XHA1"/>
<dbReference type="EMBL" id="LNYP01000005">
    <property type="protein sequence ID" value="KTD43991.1"/>
    <property type="molecule type" value="Genomic_DNA"/>
</dbReference>
<evidence type="ECO:0000313" key="7">
    <source>
        <dbReference type="EMBL" id="KTD43991.1"/>
    </source>
</evidence>
<comment type="caution">
    <text evidence="7">The sequence shown here is derived from an EMBL/GenBank/DDBJ whole genome shotgun (WGS) entry which is preliminary data.</text>
</comment>
<keyword evidence="4 6" id="KW-1133">Transmembrane helix</keyword>
<dbReference type="RefSeq" id="WP_025385160.1">
    <property type="nucleotide sequence ID" value="NZ_KV441805.1"/>
</dbReference>
<gene>
    <name evidence="7" type="ORF">Loak_0251</name>
</gene>
<evidence type="ECO:0000256" key="6">
    <source>
        <dbReference type="RuleBase" id="RU363041"/>
    </source>
</evidence>
<dbReference type="Pfam" id="PF01925">
    <property type="entry name" value="TauE"/>
    <property type="match status" value="1"/>
</dbReference>
<comment type="similarity">
    <text evidence="2 6">Belongs to the 4-toluene sulfonate uptake permease (TSUP) (TC 2.A.102) family.</text>
</comment>
<keyword evidence="5 6" id="KW-0472">Membrane</keyword>
<feature type="transmembrane region" description="Helical" evidence="6">
    <location>
        <begin position="76"/>
        <end position="96"/>
    </location>
</feature>
<reference evidence="7 8" key="1">
    <citation type="submission" date="2015-11" db="EMBL/GenBank/DDBJ databases">
        <title>Genomic analysis of 38 Legionella species identifies large and diverse effector repertoires.</title>
        <authorList>
            <person name="Burstein D."/>
            <person name="Amaro F."/>
            <person name="Zusman T."/>
            <person name="Lifshitz Z."/>
            <person name="Cohen O."/>
            <person name="Gilbert J.A."/>
            <person name="Pupko T."/>
            <person name="Shuman H.A."/>
            <person name="Segal G."/>
        </authorList>
    </citation>
    <scope>NUCLEOTIDE SEQUENCE [LARGE SCALE GENOMIC DNA]</scope>
    <source>
        <strain evidence="7 8">Oak Ridge-10</strain>
    </source>
</reference>
<evidence type="ECO:0000256" key="4">
    <source>
        <dbReference type="ARBA" id="ARBA00022989"/>
    </source>
</evidence>
<dbReference type="PANTHER" id="PTHR43701:SF12">
    <property type="entry name" value="MEMBRANE TRANSPORTER PROTEIN YTNM-RELATED"/>
    <property type="match status" value="1"/>
</dbReference>
<evidence type="ECO:0000256" key="3">
    <source>
        <dbReference type="ARBA" id="ARBA00022692"/>
    </source>
</evidence>
<feature type="transmembrane region" description="Helical" evidence="6">
    <location>
        <begin position="102"/>
        <end position="119"/>
    </location>
</feature>
<evidence type="ECO:0000256" key="2">
    <source>
        <dbReference type="ARBA" id="ARBA00009142"/>
    </source>
</evidence>